<feature type="domain" description="4Fe-4S ferredoxin-type" evidence="5">
    <location>
        <begin position="212"/>
        <end position="237"/>
    </location>
</feature>
<dbReference type="InterPro" id="IPR029039">
    <property type="entry name" value="Flavoprotein-like_sf"/>
</dbReference>
<reference evidence="6" key="2">
    <citation type="journal article" date="2021" name="PeerJ">
        <title>Extensive microbial diversity within the chicken gut microbiome revealed by metagenomics and culture.</title>
        <authorList>
            <person name="Gilroy R."/>
            <person name="Ravi A."/>
            <person name="Getino M."/>
            <person name="Pursley I."/>
            <person name="Horton D.L."/>
            <person name="Alikhan N.F."/>
            <person name="Baker D."/>
            <person name="Gharbi K."/>
            <person name="Hall N."/>
            <person name="Watson M."/>
            <person name="Adriaenssens E.M."/>
            <person name="Foster-Nyarko E."/>
            <person name="Jarju S."/>
            <person name="Secka A."/>
            <person name="Antonio M."/>
            <person name="Oren A."/>
            <person name="Chaudhuri R.R."/>
            <person name="La Ragione R."/>
            <person name="Hildebrand F."/>
            <person name="Pallen M.J."/>
        </authorList>
    </citation>
    <scope>NUCLEOTIDE SEQUENCE</scope>
    <source>
        <strain evidence="6">14700</strain>
    </source>
</reference>
<evidence type="ECO:0000256" key="2">
    <source>
        <dbReference type="ARBA" id="ARBA00022723"/>
    </source>
</evidence>
<dbReference type="SUPFAM" id="SSF54862">
    <property type="entry name" value="4Fe-4S ferredoxins"/>
    <property type="match status" value="1"/>
</dbReference>
<evidence type="ECO:0000313" key="7">
    <source>
        <dbReference type="Proteomes" id="UP000810292"/>
    </source>
</evidence>
<comment type="caution">
    <text evidence="6">The sequence shown here is derived from an EMBL/GenBank/DDBJ whole genome shotgun (WGS) entry which is preliminary data.</text>
</comment>
<dbReference type="InterPro" id="IPR047964">
    <property type="entry name" value="EFR1-like"/>
</dbReference>
<dbReference type="PROSITE" id="PS51379">
    <property type="entry name" value="4FE4S_FER_2"/>
    <property type="match status" value="2"/>
</dbReference>
<sequence length="253" mass="28513">MKTIAAVYTGTGNSLYLAKLIPDAEVHLIEEFMDGRYEIPADTERLALVFPAYCFSVPYPMRRFISEYLGNRDNSSLGYIYAFITCGATALYTLYDTDRCLQDIGCALSYAESFRFPDAYLPLKKKAVTEKETETIVGKTLEKIRKAIEDTENETIKLPKKIPGWRIMRRLGSTLKPRANEKLKVSARCTGCGICASICPNGNIWTENGKANMDNRCITCFACYHRCPENAIEYPGATGQYKGLVDTKELRRK</sequence>
<evidence type="ECO:0000256" key="3">
    <source>
        <dbReference type="ARBA" id="ARBA00023004"/>
    </source>
</evidence>
<evidence type="ECO:0000313" key="6">
    <source>
        <dbReference type="EMBL" id="MBO8469623.1"/>
    </source>
</evidence>
<name>A0A9D9NDQ2_9SPIO</name>
<keyword evidence="2" id="KW-0479">Metal-binding</keyword>
<keyword evidence="4" id="KW-0411">Iron-sulfur</keyword>
<dbReference type="AlphaFoldDB" id="A0A9D9NDQ2"/>
<proteinExistence type="predicted"/>
<dbReference type="InterPro" id="IPR017900">
    <property type="entry name" value="4Fe4S_Fe_S_CS"/>
</dbReference>
<dbReference type="EMBL" id="JADIMF010000122">
    <property type="protein sequence ID" value="MBO8469623.1"/>
    <property type="molecule type" value="Genomic_DNA"/>
</dbReference>
<gene>
    <name evidence="6" type="ORF">IAA72_07555</name>
</gene>
<evidence type="ECO:0000256" key="1">
    <source>
        <dbReference type="ARBA" id="ARBA00022485"/>
    </source>
</evidence>
<feature type="domain" description="4Fe-4S ferredoxin-type" evidence="5">
    <location>
        <begin position="181"/>
        <end position="209"/>
    </location>
</feature>
<dbReference type="Proteomes" id="UP000810292">
    <property type="component" value="Unassembled WGS sequence"/>
</dbReference>
<dbReference type="PANTHER" id="PTHR43687:SF1">
    <property type="entry name" value="FERREDOXIN III"/>
    <property type="match status" value="1"/>
</dbReference>
<dbReference type="Pfam" id="PF13187">
    <property type="entry name" value="Fer4_9"/>
    <property type="match status" value="1"/>
</dbReference>
<dbReference type="PANTHER" id="PTHR43687">
    <property type="entry name" value="ADENYLYLSULFATE REDUCTASE, BETA SUBUNIT"/>
    <property type="match status" value="1"/>
</dbReference>
<dbReference type="GO" id="GO:0051539">
    <property type="term" value="F:4 iron, 4 sulfur cluster binding"/>
    <property type="evidence" value="ECO:0007669"/>
    <property type="project" value="UniProtKB-KW"/>
</dbReference>
<reference evidence="6" key="1">
    <citation type="submission" date="2020-10" db="EMBL/GenBank/DDBJ databases">
        <authorList>
            <person name="Gilroy R."/>
        </authorList>
    </citation>
    <scope>NUCLEOTIDE SEQUENCE</scope>
    <source>
        <strain evidence="6">14700</strain>
    </source>
</reference>
<organism evidence="6 7">
    <name type="scientific">Candidatus Ornithospirochaeta stercoravium</name>
    <dbReference type="NCBI Taxonomy" id="2840897"/>
    <lineage>
        <taxon>Bacteria</taxon>
        <taxon>Pseudomonadati</taxon>
        <taxon>Spirochaetota</taxon>
        <taxon>Spirochaetia</taxon>
        <taxon>Spirochaetales</taxon>
        <taxon>Spirochaetaceae</taxon>
        <taxon>Spirochaetaceae incertae sedis</taxon>
        <taxon>Candidatus Ornithospirochaeta</taxon>
    </lineage>
</organism>
<dbReference type="GO" id="GO:0046872">
    <property type="term" value="F:metal ion binding"/>
    <property type="evidence" value="ECO:0007669"/>
    <property type="project" value="UniProtKB-KW"/>
</dbReference>
<evidence type="ECO:0000256" key="4">
    <source>
        <dbReference type="ARBA" id="ARBA00023014"/>
    </source>
</evidence>
<keyword evidence="3" id="KW-0408">Iron</keyword>
<dbReference type="InterPro" id="IPR050572">
    <property type="entry name" value="Fe-S_Ferredoxin"/>
</dbReference>
<accession>A0A9D9NDQ2</accession>
<dbReference type="Gene3D" id="3.30.70.20">
    <property type="match status" value="1"/>
</dbReference>
<keyword evidence="1" id="KW-0004">4Fe-4S</keyword>
<dbReference type="SUPFAM" id="SSF52218">
    <property type="entry name" value="Flavoproteins"/>
    <property type="match status" value="1"/>
</dbReference>
<dbReference type="InterPro" id="IPR017896">
    <property type="entry name" value="4Fe4S_Fe-S-bd"/>
</dbReference>
<protein>
    <submittedName>
        <fullName evidence="6">4Fe-4S dicluster domain-containing protein</fullName>
    </submittedName>
</protein>
<dbReference type="NCBIfam" id="NF038196">
    <property type="entry name" value="ferrodoxin_EFR1"/>
    <property type="match status" value="1"/>
</dbReference>
<evidence type="ECO:0000259" key="5">
    <source>
        <dbReference type="PROSITE" id="PS51379"/>
    </source>
</evidence>
<dbReference type="PROSITE" id="PS00198">
    <property type="entry name" value="4FE4S_FER_1"/>
    <property type="match status" value="1"/>
</dbReference>